<gene>
    <name evidence="2" type="ORF">GTP81_20690</name>
</gene>
<dbReference type="AlphaFoldDB" id="A0A845HQP0"/>
<organism evidence="2 3">
    <name type="scientific">Duganella vulcania</name>
    <dbReference type="NCBI Taxonomy" id="2692166"/>
    <lineage>
        <taxon>Bacteria</taxon>
        <taxon>Pseudomonadati</taxon>
        <taxon>Pseudomonadota</taxon>
        <taxon>Betaproteobacteria</taxon>
        <taxon>Burkholderiales</taxon>
        <taxon>Oxalobacteraceae</taxon>
        <taxon>Telluria group</taxon>
        <taxon>Duganella</taxon>
    </lineage>
</organism>
<sequence>MKFSSRCVMPGVIWALACCAVAPALADTAVSPITTEAEHTFWWGDFAALEKQNALLRQPGHITSDGSSEIELFRTGLNRVIGSGEADREAYLRELEALTLQWAGEYPRSALAHVLHAQVLKAHAWSYRGDGFVHEVPPQAWEDFQSYLQRAAKYLADHADVALTDSYAYEALVGIGMGLEWSPAQQRAIAEEGLKRNPEDVGLYFRVVRTLLPKWGGNAKLLDQYIREVTENTKATYGTGMYARLYSYAAEEQYGHALFEASAADWPTMKRSYEDMMARYPDSPTRRNYYAYMACLAKDQETLRRLLEELGPQVDASKWGANPKRSLEGCQRLAAKV</sequence>
<evidence type="ECO:0000256" key="1">
    <source>
        <dbReference type="SAM" id="SignalP"/>
    </source>
</evidence>
<reference evidence="2 3" key="1">
    <citation type="submission" date="2019-12" db="EMBL/GenBank/DDBJ databases">
        <title>Novel species isolated from a subtropical stream in China.</title>
        <authorList>
            <person name="Lu H."/>
        </authorList>
    </citation>
    <scope>NUCLEOTIDE SEQUENCE [LARGE SCALE GENOMIC DNA]</scope>
    <source>
        <strain evidence="2 3">FT107W</strain>
    </source>
</reference>
<evidence type="ECO:0000313" key="3">
    <source>
        <dbReference type="Proteomes" id="UP000484875"/>
    </source>
</evidence>
<dbReference type="PROSITE" id="PS51257">
    <property type="entry name" value="PROKAR_LIPOPROTEIN"/>
    <property type="match status" value="1"/>
</dbReference>
<feature type="chain" id="PRO_5032734851" evidence="1">
    <location>
        <begin position="27"/>
        <end position="337"/>
    </location>
</feature>
<dbReference type="Proteomes" id="UP000484875">
    <property type="component" value="Unassembled WGS sequence"/>
</dbReference>
<comment type="caution">
    <text evidence="2">The sequence shown here is derived from an EMBL/GenBank/DDBJ whole genome shotgun (WGS) entry which is preliminary data.</text>
</comment>
<keyword evidence="1" id="KW-0732">Signal</keyword>
<dbReference type="EMBL" id="WWCV01000041">
    <property type="protein sequence ID" value="MYN19174.1"/>
    <property type="molecule type" value="Genomic_DNA"/>
</dbReference>
<proteinExistence type="predicted"/>
<feature type="signal peptide" evidence="1">
    <location>
        <begin position="1"/>
        <end position="26"/>
    </location>
</feature>
<name>A0A845HQP0_9BURK</name>
<keyword evidence="3" id="KW-1185">Reference proteome</keyword>
<evidence type="ECO:0000313" key="2">
    <source>
        <dbReference type="EMBL" id="MYN19174.1"/>
    </source>
</evidence>
<accession>A0A845HQP0</accession>
<protein>
    <submittedName>
        <fullName evidence="2">DUF4034 domain-containing protein</fullName>
    </submittedName>
</protein>